<organism evidence="2 3">
    <name type="scientific">Oedothorax gibbosus</name>
    <dbReference type="NCBI Taxonomy" id="931172"/>
    <lineage>
        <taxon>Eukaryota</taxon>
        <taxon>Metazoa</taxon>
        <taxon>Ecdysozoa</taxon>
        <taxon>Arthropoda</taxon>
        <taxon>Chelicerata</taxon>
        <taxon>Arachnida</taxon>
        <taxon>Araneae</taxon>
        <taxon>Araneomorphae</taxon>
        <taxon>Entelegynae</taxon>
        <taxon>Araneoidea</taxon>
        <taxon>Linyphiidae</taxon>
        <taxon>Erigoninae</taxon>
        <taxon>Oedothorax</taxon>
    </lineage>
</organism>
<sequence length="112" mass="12932">MAIEDEERAPSFVQKPNLRQDEEEDIIYFECIVVACPKPEFVWYFDNNLVKETAKLLPKVREFSSNRFLVSLQLNEPEDEDSGLYKIVVTNKLGDCTGSIKANFRAVEEKDP</sequence>
<dbReference type="InterPro" id="IPR013783">
    <property type="entry name" value="Ig-like_fold"/>
</dbReference>
<dbReference type="Proteomes" id="UP000827092">
    <property type="component" value="Unassembled WGS sequence"/>
</dbReference>
<dbReference type="Gene3D" id="2.60.40.10">
    <property type="entry name" value="Immunoglobulins"/>
    <property type="match status" value="1"/>
</dbReference>
<dbReference type="PROSITE" id="PS50835">
    <property type="entry name" value="IG_LIKE"/>
    <property type="match status" value="1"/>
</dbReference>
<gene>
    <name evidence="2" type="ORF">JTE90_020228</name>
</gene>
<dbReference type="InterPro" id="IPR007110">
    <property type="entry name" value="Ig-like_dom"/>
</dbReference>
<feature type="domain" description="Ig-like" evidence="1">
    <location>
        <begin position="10"/>
        <end position="105"/>
    </location>
</feature>
<dbReference type="Pfam" id="PF07679">
    <property type="entry name" value="I-set"/>
    <property type="match status" value="1"/>
</dbReference>
<dbReference type="AlphaFoldDB" id="A0AAV6V0X1"/>
<accession>A0AAV6V0X1</accession>
<dbReference type="InterPro" id="IPR013098">
    <property type="entry name" value="Ig_I-set"/>
</dbReference>
<dbReference type="SUPFAM" id="SSF48726">
    <property type="entry name" value="Immunoglobulin"/>
    <property type="match status" value="1"/>
</dbReference>
<keyword evidence="3" id="KW-1185">Reference proteome</keyword>
<comment type="caution">
    <text evidence="2">The sequence shown here is derived from an EMBL/GenBank/DDBJ whole genome shotgun (WGS) entry which is preliminary data.</text>
</comment>
<name>A0AAV6V0X1_9ARAC</name>
<reference evidence="2 3" key="1">
    <citation type="journal article" date="2022" name="Nat. Ecol. Evol.">
        <title>A masculinizing supergene underlies an exaggerated male reproductive morph in a spider.</title>
        <authorList>
            <person name="Hendrickx F."/>
            <person name="De Corte Z."/>
            <person name="Sonet G."/>
            <person name="Van Belleghem S.M."/>
            <person name="Kostlbacher S."/>
            <person name="Vangestel C."/>
        </authorList>
    </citation>
    <scope>NUCLEOTIDE SEQUENCE [LARGE SCALE GENOMIC DNA]</scope>
    <source>
        <strain evidence="2">W744_W776</strain>
    </source>
</reference>
<protein>
    <recommendedName>
        <fullName evidence="1">Ig-like domain-containing protein</fullName>
    </recommendedName>
</protein>
<dbReference type="EMBL" id="JAFNEN010000216">
    <property type="protein sequence ID" value="KAG8189414.1"/>
    <property type="molecule type" value="Genomic_DNA"/>
</dbReference>
<evidence type="ECO:0000313" key="3">
    <source>
        <dbReference type="Proteomes" id="UP000827092"/>
    </source>
</evidence>
<evidence type="ECO:0000313" key="2">
    <source>
        <dbReference type="EMBL" id="KAG8189414.1"/>
    </source>
</evidence>
<dbReference type="InterPro" id="IPR036179">
    <property type="entry name" value="Ig-like_dom_sf"/>
</dbReference>
<proteinExistence type="predicted"/>
<evidence type="ECO:0000259" key="1">
    <source>
        <dbReference type="PROSITE" id="PS50835"/>
    </source>
</evidence>